<dbReference type="Proteomes" id="UP000503162">
    <property type="component" value="Chromosome"/>
</dbReference>
<protein>
    <submittedName>
        <fullName evidence="7">ABC transporter ATP-binding protein</fullName>
    </submittedName>
</protein>
<dbReference type="AlphaFoldDB" id="A0A6G8IL80"/>
<dbReference type="GO" id="GO:0005524">
    <property type="term" value="F:ATP binding"/>
    <property type="evidence" value="ECO:0007669"/>
    <property type="project" value="UniProtKB-KW"/>
</dbReference>
<comment type="similarity">
    <text evidence="1">Belongs to the ABC transporter superfamily.</text>
</comment>
<evidence type="ECO:0000256" key="1">
    <source>
        <dbReference type="ARBA" id="ARBA00005417"/>
    </source>
</evidence>
<dbReference type="PANTHER" id="PTHR42788">
    <property type="entry name" value="TAURINE IMPORT ATP-BINDING PROTEIN-RELATED"/>
    <property type="match status" value="1"/>
</dbReference>
<keyword evidence="2" id="KW-0813">Transport</keyword>
<evidence type="ECO:0000313" key="7">
    <source>
        <dbReference type="EMBL" id="QIM53921.1"/>
    </source>
</evidence>
<dbReference type="EMBL" id="CP049989">
    <property type="protein sequence ID" value="QIM53921.1"/>
    <property type="molecule type" value="Genomic_DNA"/>
</dbReference>
<dbReference type="InterPro" id="IPR003439">
    <property type="entry name" value="ABC_transporter-like_ATP-bd"/>
</dbReference>
<evidence type="ECO:0000256" key="3">
    <source>
        <dbReference type="ARBA" id="ARBA00022475"/>
    </source>
</evidence>
<evidence type="ECO:0000256" key="4">
    <source>
        <dbReference type="ARBA" id="ARBA00022741"/>
    </source>
</evidence>
<dbReference type="PANTHER" id="PTHR42788:SF13">
    <property type="entry name" value="ALIPHATIC SULFONATES IMPORT ATP-BINDING PROTEIN SSUB"/>
    <property type="match status" value="1"/>
</dbReference>
<dbReference type="InterPro" id="IPR027417">
    <property type="entry name" value="P-loop_NTPase"/>
</dbReference>
<keyword evidence="3" id="KW-1003">Cell membrane</keyword>
<dbReference type="KEGG" id="hcz:G9Q37_18030"/>
<dbReference type="InterPro" id="IPR003593">
    <property type="entry name" value="AAA+_ATPase"/>
</dbReference>
<name>A0A6G8IL80_9BURK</name>
<organism evidence="7 8">
    <name type="scientific">Hydrogenophaga crocea</name>
    <dbReference type="NCBI Taxonomy" id="2716225"/>
    <lineage>
        <taxon>Bacteria</taxon>
        <taxon>Pseudomonadati</taxon>
        <taxon>Pseudomonadota</taxon>
        <taxon>Betaproteobacteria</taxon>
        <taxon>Burkholderiales</taxon>
        <taxon>Comamonadaceae</taxon>
        <taxon>Hydrogenophaga</taxon>
    </lineage>
</organism>
<dbReference type="SMART" id="SM00382">
    <property type="entry name" value="AAA"/>
    <property type="match status" value="1"/>
</dbReference>
<feature type="domain" description="ABC transporter" evidence="6">
    <location>
        <begin position="7"/>
        <end position="239"/>
    </location>
</feature>
<evidence type="ECO:0000313" key="8">
    <source>
        <dbReference type="Proteomes" id="UP000503162"/>
    </source>
</evidence>
<dbReference type="PROSITE" id="PS50893">
    <property type="entry name" value="ABC_TRANSPORTER_2"/>
    <property type="match status" value="1"/>
</dbReference>
<keyword evidence="5 7" id="KW-0067">ATP-binding</keyword>
<dbReference type="CDD" id="cd03293">
    <property type="entry name" value="ABC_NrtD_SsuB_transporters"/>
    <property type="match status" value="1"/>
</dbReference>
<sequence length="258" mass="28073">MAEPGRLEVKGVSKRYTTPGRPPLDVLVNAGFDVEPGAFVSIVGPSGCGKSTLLRLIAGLDPDHQGEIRLHGERIVGTSLSRGIVFQDHRLLPWLTLEQNVGLALINAGLTPGQQRQAVQQHIDLVGLQGFEKAWPHQLSGGMAQRGAIARGLVGQPEILLLDEPLGALDALTRVRLQEELQRIWRAEGVTMILVTHDVDEALFLSDEVIVMNANPGRIVKQLRVDLPRPRDRVSPAFAALKREVLEAMHEQPAPVAA</sequence>
<evidence type="ECO:0000256" key="2">
    <source>
        <dbReference type="ARBA" id="ARBA00022448"/>
    </source>
</evidence>
<dbReference type="RefSeq" id="WP_166229396.1">
    <property type="nucleotide sequence ID" value="NZ_CP049989.1"/>
</dbReference>
<dbReference type="Gene3D" id="3.40.50.300">
    <property type="entry name" value="P-loop containing nucleotide triphosphate hydrolases"/>
    <property type="match status" value="1"/>
</dbReference>
<dbReference type="SUPFAM" id="SSF52540">
    <property type="entry name" value="P-loop containing nucleoside triphosphate hydrolases"/>
    <property type="match status" value="1"/>
</dbReference>
<keyword evidence="3" id="KW-0472">Membrane</keyword>
<dbReference type="Pfam" id="PF00005">
    <property type="entry name" value="ABC_tran"/>
    <property type="match status" value="1"/>
</dbReference>
<dbReference type="InterPro" id="IPR050166">
    <property type="entry name" value="ABC_transporter_ATP-bind"/>
</dbReference>
<gene>
    <name evidence="7" type="ORF">G9Q37_18030</name>
</gene>
<keyword evidence="8" id="KW-1185">Reference proteome</keyword>
<keyword evidence="4" id="KW-0547">Nucleotide-binding</keyword>
<reference evidence="7 8" key="1">
    <citation type="submission" date="2020-03" db="EMBL/GenBank/DDBJ databases">
        <title>Hydrogenophaga sp. nov. isolated from cyanobacterial mat.</title>
        <authorList>
            <person name="Thorat V."/>
            <person name="Kirdat K."/>
            <person name="Tiwarekar B."/>
            <person name="Costa E.D."/>
            <person name="Yadav A."/>
        </authorList>
    </citation>
    <scope>NUCLEOTIDE SEQUENCE [LARGE SCALE GENOMIC DNA]</scope>
    <source>
        <strain evidence="7 8">BA0156</strain>
    </source>
</reference>
<dbReference type="GO" id="GO:0016887">
    <property type="term" value="F:ATP hydrolysis activity"/>
    <property type="evidence" value="ECO:0007669"/>
    <property type="project" value="InterPro"/>
</dbReference>
<evidence type="ECO:0000259" key="6">
    <source>
        <dbReference type="PROSITE" id="PS50893"/>
    </source>
</evidence>
<evidence type="ECO:0000256" key="5">
    <source>
        <dbReference type="ARBA" id="ARBA00022840"/>
    </source>
</evidence>
<proteinExistence type="inferred from homology"/>
<accession>A0A6G8IL80</accession>